<dbReference type="GO" id="GO:0044571">
    <property type="term" value="P:[2Fe-2S] cluster assembly"/>
    <property type="evidence" value="ECO:0007669"/>
    <property type="project" value="InterPro"/>
</dbReference>
<evidence type="ECO:0000256" key="2">
    <source>
        <dbReference type="ARBA" id="ARBA00004496"/>
    </source>
</evidence>
<evidence type="ECO:0000256" key="4">
    <source>
        <dbReference type="ARBA" id="ARBA00022490"/>
    </source>
</evidence>
<reference evidence="8" key="1">
    <citation type="submission" date="2021-03" db="EMBL/GenBank/DDBJ databases">
        <authorList>
            <person name="Li Z."/>
            <person name="Yang C."/>
        </authorList>
    </citation>
    <scope>NUCLEOTIDE SEQUENCE</scope>
    <source>
        <strain evidence="8">Dzin_1.0</strain>
        <tissue evidence="8">Leaf</tissue>
    </source>
</reference>
<evidence type="ECO:0000256" key="1">
    <source>
        <dbReference type="ARBA" id="ARBA00004173"/>
    </source>
</evidence>
<evidence type="ECO:0000256" key="6">
    <source>
        <dbReference type="ARBA" id="ARBA00023186"/>
    </source>
</evidence>
<name>A0A9D5H7N0_9LILI</name>
<comment type="caution">
    <text evidence="8">The sequence shown here is derived from an EMBL/GenBank/DDBJ whole genome shotgun (WGS) entry which is preliminary data.</text>
</comment>
<keyword evidence="5" id="KW-0496">Mitochondrion</keyword>
<dbReference type="AlphaFoldDB" id="A0A9D5H7N0"/>
<dbReference type="InterPro" id="IPR004640">
    <property type="entry name" value="HscB"/>
</dbReference>
<comment type="subcellular location">
    <subcellularLocation>
        <location evidence="2">Cytoplasm</location>
    </subcellularLocation>
    <subcellularLocation>
        <location evidence="1">Mitochondrion</location>
    </subcellularLocation>
</comment>
<dbReference type="InterPro" id="IPR009073">
    <property type="entry name" value="HscB_oligo_C"/>
</dbReference>
<gene>
    <name evidence="8" type="ORF">J5N97_027484</name>
</gene>
<accession>A0A9D5H7N0</accession>
<evidence type="ECO:0000256" key="3">
    <source>
        <dbReference type="ARBA" id="ARBA00010476"/>
    </source>
</evidence>
<dbReference type="InterPro" id="IPR001623">
    <property type="entry name" value="DnaJ_domain"/>
</dbReference>
<dbReference type="Gene3D" id="1.10.287.110">
    <property type="entry name" value="DnaJ domain"/>
    <property type="match status" value="1"/>
</dbReference>
<organism evidence="8 9">
    <name type="scientific">Dioscorea zingiberensis</name>
    <dbReference type="NCBI Taxonomy" id="325984"/>
    <lineage>
        <taxon>Eukaryota</taxon>
        <taxon>Viridiplantae</taxon>
        <taxon>Streptophyta</taxon>
        <taxon>Embryophyta</taxon>
        <taxon>Tracheophyta</taxon>
        <taxon>Spermatophyta</taxon>
        <taxon>Magnoliopsida</taxon>
        <taxon>Liliopsida</taxon>
        <taxon>Dioscoreales</taxon>
        <taxon>Dioscoreaceae</taxon>
        <taxon>Dioscorea</taxon>
    </lineage>
</organism>
<reference evidence="8" key="2">
    <citation type="journal article" date="2022" name="Hortic Res">
        <title>The genome of Dioscorea zingiberensis sheds light on the biosynthesis, origin and evolution of the medicinally important diosgenin saponins.</title>
        <authorList>
            <person name="Li Y."/>
            <person name="Tan C."/>
            <person name="Li Z."/>
            <person name="Guo J."/>
            <person name="Li S."/>
            <person name="Chen X."/>
            <person name="Wang C."/>
            <person name="Dai X."/>
            <person name="Yang H."/>
            <person name="Song W."/>
            <person name="Hou L."/>
            <person name="Xu J."/>
            <person name="Tong Z."/>
            <person name="Xu A."/>
            <person name="Yuan X."/>
            <person name="Wang W."/>
            <person name="Yang Q."/>
            <person name="Chen L."/>
            <person name="Sun Z."/>
            <person name="Wang K."/>
            <person name="Pan B."/>
            <person name="Chen J."/>
            <person name="Bao Y."/>
            <person name="Liu F."/>
            <person name="Qi X."/>
            <person name="Gang D.R."/>
            <person name="Wen J."/>
            <person name="Li J."/>
        </authorList>
    </citation>
    <scope>NUCLEOTIDE SEQUENCE</scope>
    <source>
        <strain evidence="8">Dzin_1.0</strain>
    </source>
</reference>
<keyword evidence="6" id="KW-0143">Chaperone</keyword>
<evidence type="ECO:0000259" key="7">
    <source>
        <dbReference type="PROSITE" id="PS50076"/>
    </source>
</evidence>
<dbReference type="CDD" id="cd06257">
    <property type="entry name" value="DnaJ"/>
    <property type="match status" value="1"/>
</dbReference>
<dbReference type="GO" id="GO:0051087">
    <property type="term" value="F:protein-folding chaperone binding"/>
    <property type="evidence" value="ECO:0007669"/>
    <property type="project" value="InterPro"/>
</dbReference>
<dbReference type="InterPro" id="IPR036869">
    <property type="entry name" value="J_dom_sf"/>
</dbReference>
<dbReference type="PANTHER" id="PTHR14021">
    <property type="entry name" value="IRON-SULFUR CLUSTER CO-CHAPERONE PROTEIN HSCB"/>
    <property type="match status" value="1"/>
</dbReference>
<dbReference type="GO" id="GO:0051259">
    <property type="term" value="P:protein complex oligomerization"/>
    <property type="evidence" value="ECO:0007669"/>
    <property type="project" value="InterPro"/>
</dbReference>
<evidence type="ECO:0000313" key="9">
    <source>
        <dbReference type="Proteomes" id="UP001085076"/>
    </source>
</evidence>
<dbReference type="PANTHER" id="PTHR14021:SF15">
    <property type="entry name" value="IRON-SULFUR CLUSTER CO-CHAPERONE PROTEIN HSCB"/>
    <property type="match status" value="1"/>
</dbReference>
<dbReference type="NCBIfam" id="TIGR00714">
    <property type="entry name" value="hscB"/>
    <property type="match status" value="1"/>
</dbReference>
<dbReference type="Proteomes" id="UP001085076">
    <property type="component" value="Miscellaneous, Linkage group lg08"/>
</dbReference>
<keyword evidence="9" id="KW-1185">Reference proteome</keyword>
<keyword evidence="4" id="KW-0963">Cytoplasm</keyword>
<dbReference type="FunFam" id="1.10.287.110:FF:000082">
    <property type="entry name" value="Iron-sulfur cluster co-chaperone protein HscB, mitochondrial"/>
    <property type="match status" value="1"/>
</dbReference>
<proteinExistence type="inferred from homology"/>
<evidence type="ECO:0000256" key="5">
    <source>
        <dbReference type="ARBA" id="ARBA00023128"/>
    </source>
</evidence>
<protein>
    <recommendedName>
        <fullName evidence="7">J domain-containing protein</fullName>
    </recommendedName>
</protein>
<dbReference type="FunFam" id="1.20.1280.20:FF:000002">
    <property type="entry name" value="HscB mitochondrial iron-sulfur cluster co-chaperone"/>
    <property type="match status" value="1"/>
</dbReference>
<dbReference type="PROSITE" id="PS50076">
    <property type="entry name" value="DNAJ_2"/>
    <property type="match status" value="1"/>
</dbReference>
<dbReference type="GO" id="GO:0005739">
    <property type="term" value="C:mitochondrion"/>
    <property type="evidence" value="ECO:0007669"/>
    <property type="project" value="UniProtKB-SubCell"/>
</dbReference>
<dbReference type="SUPFAM" id="SSF46565">
    <property type="entry name" value="Chaperone J-domain"/>
    <property type="match status" value="1"/>
</dbReference>
<dbReference type="Gene3D" id="1.20.1280.20">
    <property type="entry name" value="HscB, C-terminal domain"/>
    <property type="match status" value="1"/>
</dbReference>
<comment type="similarity">
    <text evidence="3">Belongs to the HscB family.</text>
</comment>
<dbReference type="OrthoDB" id="448954at2759"/>
<dbReference type="Pfam" id="PF07743">
    <property type="entry name" value="HSCB_C"/>
    <property type="match status" value="1"/>
</dbReference>
<dbReference type="InterPro" id="IPR036386">
    <property type="entry name" value="HscB_C_sf"/>
</dbReference>
<dbReference type="SUPFAM" id="SSF47144">
    <property type="entry name" value="HSC20 (HSCB), C-terminal oligomerisation domain"/>
    <property type="match status" value="1"/>
</dbReference>
<dbReference type="SMART" id="SM00271">
    <property type="entry name" value="DnaJ"/>
    <property type="match status" value="1"/>
</dbReference>
<dbReference type="EMBL" id="JAGGNH010000008">
    <property type="protein sequence ID" value="KAJ0966346.1"/>
    <property type="molecule type" value="Genomic_DNA"/>
</dbReference>
<evidence type="ECO:0000313" key="8">
    <source>
        <dbReference type="EMBL" id="KAJ0966346.1"/>
    </source>
</evidence>
<sequence length="412" mass="46463">MELAACGGGGAGSKLLCRLLRRAAGQPYYGRLSTDAEGGIRAGWNRWLSKVSEPASRIISCGVSKLSSSVFYKPLPAPPSMLAPSGSNQMAKLLLANRVAFFKAWDENINFFGRFSASQAPTLQPDMYCFSHDHWPLVELASGVSELAIDELTVDEKLKSEDHHPTFTFSKSSTLILSPPPMSRSFPFSPFAVGRISQNHWNRLPKESRLSRRLYHSSESHNQCWSCGEAAVSWPFLACDACRSVQPVDPSVDYFQIFGLEKTYEIRDTNLEGKYKDWQKKLHPDLVHSKSEKEKTFAAEQSARVIDAYRTLSKPLSRALYLLQLEGVHVDEEKTLTEPDILAEMMEIREAVEEASDSDSLKQIQSQIQTKLDNWSSSFREAFEKQNFDDAITSILRMRYYDRAIEAIVKKL</sequence>
<dbReference type="GO" id="GO:0005783">
    <property type="term" value="C:endoplasmic reticulum"/>
    <property type="evidence" value="ECO:0007669"/>
    <property type="project" value="UniProtKB-ARBA"/>
</dbReference>
<dbReference type="GO" id="GO:0001671">
    <property type="term" value="F:ATPase activator activity"/>
    <property type="evidence" value="ECO:0007669"/>
    <property type="project" value="InterPro"/>
</dbReference>
<feature type="domain" description="J" evidence="7">
    <location>
        <begin position="253"/>
        <end position="325"/>
    </location>
</feature>